<dbReference type="InterPro" id="IPR015374">
    <property type="entry name" value="ChAPs"/>
</dbReference>
<dbReference type="Pfam" id="PF09295">
    <property type="entry name" value="ChAPs"/>
    <property type="match status" value="1"/>
</dbReference>
<dbReference type="Proteomes" id="UP000094236">
    <property type="component" value="Unassembled WGS sequence"/>
</dbReference>
<dbReference type="InterPro" id="IPR011990">
    <property type="entry name" value="TPR-like_helical_dom_sf"/>
</dbReference>
<keyword evidence="2" id="KW-1185">Reference proteome</keyword>
<dbReference type="PANTHER" id="PTHR31975:SF2">
    <property type="entry name" value="CHITIN BIOSYNTHESIS PROTEIN CHS6-RELATED"/>
    <property type="match status" value="1"/>
</dbReference>
<evidence type="ECO:0008006" key="3">
    <source>
        <dbReference type="Google" id="ProtNLM"/>
    </source>
</evidence>
<dbReference type="GO" id="GO:0034044">
    <property type="term" value="C:exomer complex"/>
    <property type="evidence" value="ECO:0007669"/>
    <property type="project" value="TreeGrafter"/>
</dbReference>
<organism evidence="1 2">
    <name type="scientific">Pachysolen tannophilus NRRL Y-2460</name>
    <dbReference type="NCBI Taxonomy" id="669874"/>
    <lineage>
        <taxon>Eukaryota</taxon>
        <taxon>Fungi</taxon>
        <taxon>Dikarya</taxon>
        <taxon>Ascomycota</taxon>
        <taxon>Saccharomycotina</taxon>
        <taxon>Pichiomycetes</taxon>
        <taxon>Pachysolenaceae</taxon>
        <taxon>Pachysolen</taxon>
    </lineage>
</organism>
<name>A0A1E4U374_PACTA</name>
<sequence>MSESIKSSISIPYINNTPSYPNIASNIEIPDLIVPHILESEFGESLDIRTRFLPNFKDVGPVDLVHISKHQKSLAKDIGQYHYVIGLDVSSTDAVIAYLLIVQMNSENLNGSSTTLNNSASHMIKATNKHPKIATYCSWNCFSKGDLRIRAEFPGSITVSFVFADSNKISLTDGNITDEIWLETYVSSLIRSMLISDDLNRQLPGMCKFNPVQSRFTARAAVRAMIELLPKGNLTGCKDTVLAPTIQQNHLIDSLLKLVQLTNLYDFAIQYIEELYINNKKDINNHVYEKQPQFVQLPNGNSPFLLIVIKMLLLSDNEIEAVKRMYEGIKNDPRDALLLLEQAKYLIEKDRPDLAIISAKKAVDAAPTEYECWKTLVEIHLILNNFEQSLSILNSLPMYSPRPRDYLRFNARDELNLKQPFEGCIDEIWEAAEYYGPIYGNATPIDIVSPAERAAVDPLLLKIFNSTRLSGTFQSAYDLLANLTRSIGWDNLLKLRSNVFVMEDEIKDTINSNGNNEVGETEDGDNLIDSNHISNMDKFKKKGYVKDVVLMWESERASNVIKHSALEWLLIGLASIRCHHFESGIAALKTSVNAKFNPFGALKLLELYDFFKNSFKFKALHQNINYFKKGDFFFQKMMDDIFFLKLLIKYISWNSRWYGEFLPDLLIYLKKNFIEPNSCLYVKSVIAGEFSNSERVFSVTDRNIDFIELFENQG</sequence>
<accession>A0A1E4U374</accession>
<dbReference type="AlphaFoldDB" id="A0A1E4U374"/>
<dbReference type="PANTHER" id="PTHR31975">
    <property type="entry name" value="BUD SITE SELECTION PROTEIN 7-RELATED"/>
    <property type="match status" value="1"/>
</dbReference>
<dbReference type="GO" id="GO:0006893">
    <property type="term" value="P:Golgi to plasma membrane transport"/>
    <property type="evidence" value="ECO:0007669"/>
    <property type="project" value="UniProtKB-ARBA"/>
</dbReference>
<dbReference type="EMBL" id="KV454011">
    <property type="protein sequence ID" value="ODV98442.1"/>
    <property type="molecule type" value="Genomic_DNA"/>
</dbReference>
<dbReference type="SUPFAM" id="SSF48452">
    <property type="entry name" value="TPR-like"/>
    <property type="match status" value="1"/>
</dbReference>
<dbReference type="OrthoDB" id="434695at2759"/>
<dbReference type="Gene3D" id="1.25.40.10">
    <property type="entry name" value="Tetratricopeptide repeat domain"/>
    <property type="match status" value="1"/>
</dbReference>
<proteinExistence type="predicted"/>
<evidence type="ECO:0000313" key="1">
    <source>
        <dbReference type="EMBL" id="ODV98442.1"/>
    </source>
</evidence>
<reference evidence="2" key="1">
    <citation type="submission" date="2016-05" db="EMBL/GenBank/DDBJ databases">
        <title>Comparative genomics of biotechnologically important yeasts.</title>
        <authorList>
            <consortium name="DOE Joint Genome Institute"/>
            <person name="Riley R."/>
            <person name="Haridas S."/>
            <person name="Wolfe K.H."/>
            <person name="Lopes M.R."/>
            <person name="Hittinger C.T."/>
            <person name="Goker M."/>
            <person name="Salamov A."/>
            <person name="Wisecaver J."/>
            <person name="Long T.M."/>
            <person name="Aerts A.L."/>
            <person name="Barry K."/>
            <person name="Choi C."/>
            <person name="Clum A."/>
            <person name="Coughlan A.Y."/>
            <person name="Deshpande S."/>
            <person name="Douglass A.P."/>
            <person name="Hanson S.J."/>
            <person name="Klenk H.-P."/>
            <person name="Labutti K."/>
            <person name="Lapidus A."/>
            <person name="Lindquist E."/>
            <person name="Lipzen A."/>
            <person name="Meier-Kolthoff J.P."/>
            <person name="Ohm R.A."/>
            <person name="Otillar R.P."/>
            <person name="Pangilinan J."/>
            <person name="Peng Y."/>
            <person name="Rokas A."/>
            <person name="Rosa C.A."/>
            <person name="Scheuner C."/>
            <person name="Sibirny A.A."/>
            <person name="Slot J.C."/>
            <person name="Stielow J.B."/>
            <person name="Sun H."/>
            <person name="Kurtzman C.P."/>
            <person name="Blackwell M."/>
            <person name="Grigoriev I.V."/>
            <person name="Jeffries T.W."/>
        </authorList>
    </citation>
    <scope>NUCLEOTIDE SEQUENCE [LARGE SCALE GENOMIC DNA]</scope>
    <source>
        <strain evidence="2">NRRL Y-2460</strain>
    </source>
</reference>
<protein>
    <recommendedName>
        <fullName evidence="3">Bud site selection protein 7</fullName>
    </recommendedName>
</protein>
<gene>
    <name evidence="1" type="ORF">PACTADRAFT_919</name>
</gene>
<evidence type="ECO:0000313" key="2">
    <source>
        <dbReference type="Proteomes" id="UP000094236"/>
    </source>
</evidence>
<dbReference type="STRING" id="669874.A0A1E4U374"/>